<sequence>MIHQVENSSNIFQENDGRCSVSPISPETNSNDTHKQVVSQSKDAPASEDKEMDAFLNEQRNWEKKLQAQESHPEEKMPQELNSVIQPCNNLTSEVSENVDLGSLKCPTSDAVIYDQKRVAGENDKDSKLPEVEVNTSTKSIPTDSEKLPNTKASVPSPSY</sequence>
<dbReference type="OrthoDB" id="2407306at2759"/>
<feature type="compositionally biased region" description="Polar residues" evidence="1">
    <location>
        <begin position="22"/>
        <end position="42"/>
    </location>
</feature>
<feature type="compositionally biased region" description="Polar residues" evidence="1">
    <location>
        <begin position="134"/>
        <end position="143"/>
    </location>
</feature>
<feature type="region of interest" description="Disordered" evidence="1">
    <location>
        <begin position="117"/>
        <end position="160"/>
    </location>
</feature>
<reference evidence="2" key="1">
    <citation type="submission" date="2021-06" db="EMBL/GenBank/DDBJ databases">
        <authorList>
            <person name="Kallberg Y."/>
            <person name="Tangrot J."/>
            <person name="Rosling A."/>
        </authorList>
    </citation>
    <scope>NUCLEOTIDE SEQUENCE</scope>
    <source>
        <strain evidence="2">MT106</strain>
    </source>
</reference>
<comment type="caution">
    <text evidence="2">The sequence shown here is derived from an EMBL/GenBank/DDBJ whole genome shotgun (WGS) entry which is preliminary data.</text>
</comment>
<feature type="non-terminal residue" evidence="2">
    <location>
        <position position="160"/>
    </location>
</feature>
<accession>A0A9N9G3W2</accession>
<evidence type="ECO:0000313" key="2">
    <source>
        <dbReference type="EMBL" id="CAG8582916.1"/>
    </source>
</evidence>
<name>A0A9N9G3W2_9GLOM</name>
<proteinExistence type="predicted"/>
<feature type="compositionally biased region" description="Basic and acidic residues" evidence="1">
    <location>
        <begin position="117"/>
        <end position="131"/>
    </location>
</feature>
<feature type="compositionally biased region" description="Basic and acidic residues" evidence="1">
    <location>
        <begin position="60"/>
        <end position="78"/>
    </location>
</feature>
<evidence type="ECO:0000313" key="3">
    <source>
        <dbReference type="Proteomes" id="UP000789831"/>
    </source>
</evidence>
<dbReference type="AlphaFoldDB" id="A0A9N9G3W2"/>
<dbReference type="EMBL" id="CAJVPL010001681">
    <property type="protein sequence ID" value="CAG8582916.1"/>
    <property type="molecule type" value="Genomic_DNA"/>
</dbReference>
<keyword evidence="3" id="KW-1185">Reference proteome</keyword>
<evidence type="ECO:0000256" key="1">
    <source>
        <dbReference type="SAM" id="MobiDB-lite"/>
    </source>
</evidence>
<feature type="compositionally biased region" description="Polar residues" evidence="1">
    <location>
        <begin position="151"/>
        <end position="160"/>
    </location>
</feature>
<feature type="compositionally biased region" description="Polar residues" evidence="1">
    <location>
        <begin position="1"/>
        <end position="13"/>
    </location>
</feature>
<gene>
    <name evidence="2" type="ORF">AGERDE_LOCUS8216</name>
</gene>
<organism evidence="2 3">
    <name type="scientific">Ambispora gerdemannii</name>
    <dbReference type="NCBI Taxonomy" id="144530"/>
    <lineage>
        <taxon>Eukaryota</taxon>
        <taxon>Fungi</taxon>
        <taxon>Fungi incertae sedis</taxon>
        <taxon>Mucoromycota</taxon>
        <taxon>Glomeromycotina</taxon>
        <taxon>Glomeromycetes</taxon>
        <taxon>Archaeosporales</taxon>
        <taxon>Ambisporaceae</taxon>
        <taxon>Ambispora</taxon>
    </lineage>
</organism>
<feature type="region of interest" description="Disordered" evidence="1">
    <location>
        <begin position="1"/>
        <end position="81"/>
    </location>
</feature>
<protein>
    <submittedName>
        <fullName evidence="2">7505_t:CDS:1</fullName>
    </submittedName>
</protein>
<dbReference type="Proteomes" id="UP000789831">
    <property type="component" value="Unassembled WGS sequence"/>
</dbReference>